<name>A0A183FS53_HELPZ</name>
<dbReference type="AlphaFoldDB" id="A0A183FS53"/>
<dbReference type="WBParaSite" id="HPBE_0001073501-mRNA-1">
    <property type="protein sequence ID" value="HPBE_0001073501-mRNA-1"/>
    <property type="gene ID" value="HPBE_0001073501"/>
</dbReference>
<evidence type="ECO:0000313" key="3">
    <source>
        <dbReference type="Proteomes" id="UP000050761"/>
    </source>
</evidence>
<sequence length="391" mass="44478">MRSSSLQRLRAVLSQWSPISHIHCYGVAEADVLVEIKHALESLQKNDKFSLYVVVNCFLVNGSLKQLIEEILRELDLYRDGKVNTVNGLAVFLSEHLFAADQRRKLTIVLDQAQCLSSFPATTVKSLLSLPKSMAIICPELDEPPLLRFVTHCELPWDRIGMLNMVPQPVSVAFESRSEDECIDVIMEALSEHDISRKVVEYVVKAVFFECRDSERMLQIVLIACEKYSEKHGNVSDIKNMKLLPVQDALFHGKEKRSEARERRADQIAEQRDPESKAADLQRIKCIYLSLVSLYPVKDIDMNVDINPQVNIVSIVDRSVVEAMFKRGSSVSTVSKMLKLHRMQVHHVIKRFEIATLCSWGSMARTTSAANLDQPKFRCMESFENVNEIAQ</sequence>
<keyword evidence="3" id="KW-1185">Reference proteome</keyword>
<dbReference type="OrthoDB" id="365981at2759"/>
<proteinExistence type="predicted"/>
<feature type="region of interest" description="Disordered" evidence="1">
    <location>
        <begin position="254"/>
        <end position="274"/>
    </location>
</feature>
<dbReference type="GO" id="GO:0003688">
    <property type="term" value="F:DNA replication origin binding"/>
    <property type="evidence" value="ECO:0007669"/>
    <property type="project" value="TreeGrafter"/>
</dbReference>
<organism evidence="3 4">
    <name type="scientific">Heligmosomoides polygyrus</name>
    <name type="common">Parasitic roundworm</name>
    <dbReference type="NCBI Taxonomy" id="6339"/>
    <lineage>
        <taxon>Eukaryota</taxon>
        <taxon>Metazoa</taxon>
        <taxon>Ecdysozoa</taxon>
        <taxon>Nematoda</taxon>
        <taxon>Chromadorea</taxon>
        <taxon>Rhabditida</taxon>
        <taxon>Rhabditina</taxon>
        <taxon>Rhabditomorpha</taxon>
        <taxon>Strongyloidea</taxon>
        <taxon>Heligmosomidae</taxon>
        <taxon>Heligmosomoides</taxon>
    </lineage>
</organism>
<reference evidence="2 3" key="1">
    <citation type="submission" date="2018-11" db="EMBL/GenBank/DDBJ databases">
        <authorList>
            <consortium name="Pathogen Informatics"/>
        </authorList>
    </citation>
    <scope>NUCLEOTIDE SEQUENCE [LARGE SCALE GENOMIC DNA]</scope>
</reference>
<accession>A0A3P7YDY3</accession>
<dbReference type="EMBL" id="UZAH01026863">
    <property type="protein sequence ID" value="VDO86166.1"/>
    <property type="molecule type" value="Genomic_DNA"/>
</dbReference>
<dbReference type="GO" id="GO:0006270">
    <property type="term" value="P:DNA replication initiation"/>
    <property type="evidence" value="ECO:0007669"/>
    <property type="project" value="TreeGrafter"/>
</dbReference>
<dbReference type="PANTHER" id="PTHR12705">
    <property type="entry name" value="ORIGIN RECOGNITION COMPLEX SUBUNIT 5"/>
    <property type="match status" value="1"/>
</dbReference>
<evidence type="ECO:0000256" key="1">
    <source>
        <dbReference type="SAM" id="MobiDB-lite"/>
    </source>
</evidence>
<evidence type="ECO:0000313" key="2">
    <source>
        <dbReference type="EMBL" id="VDO86166.1"/>
    </source>
</evidence>
<evidence type="ECO:0000313" key="4">
    <source>
        <dbReference type="WBParaSite" id="HPBE_0001073501-mRNA-1"/>
    </source>
</evidence>
<gene>
    <name evidence="2" type="ORF">HPBE_LOCUS10736</name>
</gene>
<dbReference type="InterPro" id="IPR020796">
    <property type="entry name" value="ORC5"/>
</dbReference>
<dbReference type="Proteomes" id="UP000050761">
    <property type="component" value="Unassembled WGS sequence"/>
</dbReference>
<protein>
    <submittedName>
        <fullName evidence="4">ORC4_C domain-containing protein</fullName>
    </submittedName>
</protein>
<dbReference type="PANTHER" id="PTHR12705:SF0">
    <property type="entry name" value="ORIGIN RECOGNITION COMPLEX SUBUNIT 5"/>
    <property type="match status" value="1"/>
</dbReference>
<dbReference type="GO" id="GO:0005664">
    <property type="term" value="C:nuclear origin of replication recognition complex"/>
    <property type="evidence" value="ECO:0007669"/>
    <property type="project" value="TreeGrafter"/>
</dbReference>
<reference evidence="4" key="2">
    <citation type="submission" date="2019-09" db="UniProtKB">
        <authorList>
            <consortium name="WormBaseParasite"/>
        </authorList>
    </citation>
    <scope>IDENTIFICATION</scope>
</reference>
<accession>A0A183FS53</accession>